<dbReference type="RefSeq" id="XP_010918412.1">
    <property type="nucleotide sequence ID" value="XM_010920110.3"/>
</dbReference>
<dbReference type="RefSeq" id="XP_029119736.1">
    <property type="nucleotide sequence ID" value="XM_029263903.1"/>
</dbReference>
<proteinExistence type="predicted"/>
<dbReference type="GeneID" id="105042790"/>
<organism evidence="3 4">
    <name type="scientific">Elaeis guineensis var. tenera</name>
    <name type="common">Oil palm</name>
    <dbReference type="NCBI Taxonomy" id="51953"/>
    <lineage>
        <taxon>Eukaryota</taxon>
        <taxon>Viridiplantae</taxon>
        <taxon>Streptophyta</taxon>
        <taxon>Embryophyta</taxon>
        <taxon>Tracheophyta</taxon>
        <taxon>Spermatophyta</taxon>
        <taxon>Magnoliopsida</taxon>
        <taxon>Liliopsida</taxon>
        <taxon>Arecaceae</taxon>
        <taxon>Arecoideae</taxon>
        <taxon>Cocoseae</taxon>
        <taxon>Elaeidinae</taxon>
        <taxon>Elaeis</taxon>
    </lineage>
</organism>
<accession>A0A6I9R0F5</accession>
<evidence type="ECO:0000313" key="5">
    <source>
        <dbReference type="RefSeq" id="XP_029119736.1"/>
    </source>
</evidence>
<feature type="transmembrane region" description="Helical" evidence="2">
    <location>
        <begin position="54"/>
        <end position="72"/>
    </location>
</feature>
<protein>
    <submittedName>
        <fullName evidence="4">Uncharacterized protein LOC105042790 isoform X1</fullName>
    </submittedName>
    <submittedName>
        <fullName evidence="5">Uncharacterized protein LOC105042790 isoform X2</fullName>
    </submittedName>
</protein>
<dbReference type="Proteomes" id="UP000504607">
    <property type="component" value="Chromosome 4"/>
</dbReference>
<keyword evidence="2" id="KW-1133">Transmembrane helix</keyword>
<dbReference type="OrthoDB" id="687745at2759"/>
<reference evidence="4 5" key="1">
    <citation type="submission" date="2025-04" db="UniProtKB">
        <authorList>
            <consortium name="RefSeq"/>
        </authorList>
    </citation>
    <scope>IDENTIFICATION</scope>
</reference>
<feature type="region of interest" description="Disordered" evidence="1">
    <location>
        <begin position="77"/>
        <end position="154"/>
    </location>
</feature>
<evidence type="ECO:0000256" key="1">
    <source>
        <dbReference type="SAM" id="MobiDB-lite"/>
    </source>
</evidence>
<name>A0A6I9R0F5_ELAGV</name>
<dbReference type="AlphaFoldDB" id="A0A6I9R0F5"/>
<evidence type="ECO:0000256" key="2">
    <source>
        <dbReference type="SAM" id="Phobius"/>
    </source>
</evidence>
<keyword evidence="2" id="KW-0812">Transmembrane</keyword>
<keyword evidence="3" id="KW-1185">Reference proteome</keyword>
<gene>
    <name evidence="4 5" type="primary">LOC105042790</name>
</gene>
<sequence>MADQMLSDMKEKKRVMEMAAKTAFLLFGFGSVFAVVFASTLAVVPSVDRLFSSQSSLLITVHLIIAAIWKLSNAKPRGDHPHNHDNPLAPPPDSPETWYDVHASSPTTSTTTSTSPESNSAPSPPAEPVIPPETAEEEVAASSSVDDGDNSMDATWTAIMDGGGRLAKPVLKKSQTWEKCKEVKVVGEKAVGKREMRKSETFKEKAKAIVEEGWRRRDVLVVSQDELFRRVETLIKKHHENLRLQRQESEQRRFLERFRRSY</sequence>
<evidence type="ECO:0000313" key="3">
    <source>
        <dbReference type="Proteomes" id="UP000504607"/>
    </source>
</evidence>
<feature type="compositionally biased region" description="Low complexity" evidence="1">
    <location>
        <begin position="103"/>
        <end position="121"/>
    </location>
</feature>
<keyword evidence="2" id="KW-0472">Membrane</keyword>
<dbReference type="KEGG" id="egu:105042790"/>
<feature type="compositionally biased region" description="Pro residues" evidence="1">
    <location>
        <begin position="122"/>
        <end position="131"/>
    </location>
</feature>
<evidence type="ECO:0000313" key="4">
    <source>
        <dbReference type="RefSeq" id="XP_010918412.1"/>
    </source>
</evidence>